<keyword evidence="6" id="KW-1185">Reference proteome</keyword>
<dbReference type="eggNOG" id="COG0680">
    <property type="taxonomic scope" value="Bacteria"/>
</dbReference>
<organism evidence="5 6">
    <name type="scientific">Beggiatoa alba B18LD</name>
    <dbReference type="NCBI Taxonomy" id="395493"/>
    <lineage>
        <taxon>Bacteria</taxon>
        <taxon>Pseudomonadati</taxon>
        <taxon>Pseudomonadota</taxon>
        <taxon>Gammaproteobacteria</taxon>
        <taxon>Thiotrichales</taxon>
        <taxon>Thiotrichaceae</taxon>
        <taxon>Beggiatoa</taxon>
    </lineage>
</organism>
<dbReference type="GO" id="GO:0004190">
    <property type="term" value="F:aspartic-type endopeptidase activity"/>
    <property type="evidence" value="ECO:0007669"/>
    <property type="project" value="UniProtKB-KW"/>
</dbReference>
<protein>
    <submittedName>
        <fullName evidence="5">Hydrogenase maturation protease</fullName>
    </submittedName>
</protein>
<name>I3CEY3_9GAMM</name>
<accession>I3CEY3</accession>
<dbReference type="Pfam" id="PF01750">
    <property type="entry name" value="HycI"/>
    <property type="match status" value="1"/>
</dbReference>
<dbReference type="OrthoDB" id="9792731at2"/>
<dbReference type="GO" id="GO:0016485">
    <property type="term" value="P:protein processing"/>
    <property type="evidence" value="ECO:0007669"/>
    <property type="project" value="TreeGrafter"/>
</dbReference>
<dbReference type="EMBL" id="JH600070">
    <property type="protein sequence ID" value="EIJ42176.1"/>
    <property type="molecule type" value="Genomic_DNA"/>
</dbReference>
<dbReference type="PANTHER" id="PTHR30302:SF1">
    <property type="entry name" value="HYDROGENASE 2 MATURATION PROTEASE"/>
    <property type="match status" value="1"/>
</dbReference>
<dbReference type="InterPro" id="IPR000671">
    <property type="entry name" value="Peptidase_A31"/>
</dbReference>
<keyword evidence="3" id="KW-0064">Aspartyl protease</keyword>
<reference evidence="5 6" key="1">
    <citation type="submission" date="2011-11" db="EMBL/GenBank/DDBJ databases">
        <title>Improved High-Quality Draft sequence of Beggiatoa alba B18lD.</title>
        <authorList>
            <consortium name="US DOE Joint Genome Institute"/>
            <person name="Lucas S."/>
            <person name="Han J."/>
            <person name="Lapidus A."/>
            <person name="Cheng J.-F."/>
            <person name="Goodwin L."/>
            <person name="Pitluck S."/>
            <person name="Peters L."/>
            <person name="Mikhailova N."/>
            <person name="Held B."/>
            <person name="Detter J.C."/>
            <person name="Han C."/>
            <person name="Tapia R."/>
            <person name="Land M."/>
            <person name="Hauser L."/>
            <person name="Kyrpides N."/>
            <person name="Ivanova N."/>
            <person name="Pagani I."/>
            <person name="Samuel K."/>
            <person name="Teske A."/>
            <person name="Mueller J."/>
            <person name="Woyke T."/>
        </authorList>
    </citation>
    <scope>NUCLEOTIDE SEQUENCE [LARGE SCALE GENOMIC DNA]</scope>
    <source>
        <strain evidence="5 6">B18LD</strain>
    </source>
</reference>
<evidence type="ECO:0000256" key="2">
    <source>
        <dbReference type="ARBA" id="ARBA00022670"/>
    </source>
</evidence>
<dbReference type="Gene3D" id="3.40.50.1450">
    <property type="entry name" value="HybD-like"/>
    <property type="match status" value="1"/>
</dbReference>
<evidence type="ECO:0000256" key="4">
    <source>
        <dbReference type="ARBA" id="ARBA00022801"/>
    </source>
</evidence>
<dbReference type="RefSeq" id="WP_002684879.1">
    <property type="nucleotide sequence ID" value="NZ_JH600070.1"/>
</dbReference>
<dbReference type="InterPro" id="IPR023430">
    <property type="entry name" value="Pept_HybD-like_dom_sf"/>
</dbReference>
<dbReference type="PANTHER" id="PTHR30302">
    <property type="entry name" value="HYDROGENASE 1 MATURATION PROTEASE"/>
    <property type="match status" value="1"/>
</dbReference>
<dbReference type="PRINTS" id="PR00446">
    <property type="entry name" value="HYDRGNUPTAKE"/>
</dbReference>
<dbReference type="NCBIfam" id="TIGR00072">
    <property type="entry name" value="hydrog_prot"/>
    <property type="match status" value="1"/>
</dbReference>
<comment type="similarity">
    <text evidence="1">Belongs to the peptidase A31 family.</text>
</comment>
<dbReference type="GO" id="GO:0008047">
    <property type="term" value="F:enzyme activator activity"/>
    <property type="evidence" value="ECO:0007669"/>
    <property type="project" value="InterPro"/>
</dbReference>
<proteinExistence type="inferred from homology"/>
<sequence length="161" mass="17523">MQTLVLGIGNTLLSDEGIGIHVLNYLQTQQISQKTVNLVDGGTLSFSLAPLIEEAEQLIVIDAAQLHAPIGTIRYFINEEMETFLNKRQSSAHEVSLIDLLTVASLTDRLPKRRALVTVQPKKLDWGTTPSPELASAIPQIAALVIQLIEAWSISETAPAD</sequence>
<dbReference type="SUPFAM" id="SSF53163">
    <property type="entry name" value="HybD-like"/>
    <property type="match status" value="1"/>
</dbReference>
<dbReference type="CDD" id="cd06062">
    <property type="entry name" value="H2MP_MemB-H2up"/>
    <property type="match status" value="1"/>
</dbReference>
<keyword evidence="2 5" id="KW-0645">Protease</keyword>
<evidence type="ECO:0000256" key="3">
    <source>
        <dbReference type="ARBA" id="ARBA00022750"/>
    </source>
</evidence>
<dbReference type="AlphaFoldDB" id="I3CEY3"/>
<dbReference type="HOGENOM" id="CLU_099037_0_0_6"/>
<dbReference type="STRING" id="395493.BegalDRAFT_1279"/>
<evidence type="ECO:0000313" key="6">
    <source>
        <dbReference type="Proteomes" id="UP000005744"/>
    </source>
</evidence>
<gene>
    <name evidence="5" type="ORF">BegalDRAFT_1279</name>
</gene>
<keyword evidence="4" id="KW-0378">Hydrolase</keyword>
<evidence type="ECO:0000256" key="1">
    <source>
        <dbReference type="ARBA" id="ARBA00006814"/>
    </source>
</evidence>
<evidence type="ECO:0000313" key="5">
    <source>
        <dbReference type="EMBL" id="EIJ42176.1"/>
    </source>
</evidence>
<dbReference type="Proteomes" id="UP000005744">
    <property type="component" value="Unassembled WGS sequence"/>
</dbReference>